<keyword evidence="1" id="KW-0732">Signal</keyword>
<evidence type="ECO:0008006" key="4">
    <source>
        <dbReference type="Google" id="ProtNLM"/>
    </source>
</evidence>
<accession>A0AAD8VBU5</accession>
<gene>
    <name evidence="2" type="ORF">LY79DRAFT_575096</name>
</gene>
<dbReference type="AlphaFoldDB" id="A0AAD8VBU5"/>
<dbReference type="Proteomes" id="UP001230504">
    <property type="component" value="Unassembled WGS sequence"/>
</dbReference>
<evidence type="ECO:0000256" key="1">
    <source>
        <dbReference type="SAM" id="SignalP"/>
    </source>
</evidence>
<dbReference type="RefSeq" id="XP_060419965.1">
    <property type="nucleotide sequence ID" value="XM_060559671.1"/>
</dbReference>
<name>A0AAD8VBU5_9PEZI</name>
<proteinExistence type="predicted"/>
<dbReference type="EMBL" id="JAHLJV010000002">
    <property type="protein sequence ID" value="KAK1599376.1"/>
    <property type="molecule type" value="Genomic_DNA"/>
</dbReference>
<sequence length="298" mass="31990">MMSPTYLAQASIAALVVMLGMQMQTAAAQVAAPTCSTVDQPNPIFSQYPNNATGVLNVTMAIIPIPMTTARQIIPQQYAILESSFRALMPDFPTGMYPVVVQAGHDHDIRFQTFSIADFSRAGFEFPFLDILGDGASSFRWAPAQLISASNPTAITGSEAYGTEVHAATFAPECDAHAALPQGGNFFNATAEGTYMSLEMKSSCGSPYTLAMFDTIINQPIFANGTQCDQQIRFFNTSVTQGAFAPVPVRGTIKSNLGPFKTDAAFADVAGFQVATAFIENNYLSCEMFRGYNPVKTT</sequence>
<feature type="signal peptide" evidence="1">
    <location>
        <begin position="1"/>
        <end position="28"/>
    </location>
</feature>
<keyword evidence="3" id="KW-1185">Reference proteome</keyword>
<feature type="chain" id="PRO_5042225732" description="Secreted protein" evidence="1">
    <location>
        <begin position="29"/>
        <end position="298"/>
    </location>
</feature>
<evidence type="ECO:0000313" key="2">
    <source>
        <dbReference type="EMBL" id="KAK1599376.1"/>
    </source>
</evidence>
<protein>
    <recommendedName>
        <fullName evidence="4">Secreted protein</fullName>
    </recommendedName>
</protein>
<reference evidence="2" key="1">
    <citation type="submission" date="2021-06" db="EMBL/GenBank/DDBJ databases">
        <title>Comparative genomics, transcriptomics and evolutionary studies reveal genomic signatures of adaptation to plant cell wall in hemibiotrophic fungi.</title>
        <authorList>
            <consortium name="DOE Joint Genome Institute"/>
            <person name="Baroncelli R."/>
            <person name="Diaz J.F."/>
            <person name="Benocci T."/>
            <person name="Peng M."/>
            <person name="Battaglia E."/>
            <person name="Haridas S."/>
            <person name="Andreopoulos W."/>
            <person name="Labutti K."/>
            <person name="Pangilinan J."/>
            <person name="Floch G.L."/>
            <person name="Makela M.R."/>
            <person name="Henrissat B."/>
            <person name="Grigoriev I.V."/>
            <person name="Crouch J.A."/>
            <person name="De Vries R.P."/>
            <person name="Sukno S.A."/>
            <person name="Thon M.R."/>
        </authorList>
    </citation>
    <scope>NUCLEOTIDE SEQUENCE</scope>
    <source>
        <strain evidence="2">CBS 125086</strain>
    </source>
</reference>
<organism evidence="2 3">
    <name type="scientific">Colletotrichum navitas</name>
    <dbReference type="NCBI Taxonomy" id="681940"/>
    <lineage>
        <taxon>Eukaryota</taxon>
        <taxon>Fungi</taxon>
        <taxon>Dikarya</taxon>
        <taxon>Ascomycota</taxon>
        <taxon>Pezizomycotina</taxon>
        <taxon>Sordariomycetes</taxon>
        <taxon>Hypocreomycetidae</taxon>
        <taxon>Glomerellales</taxon>
        <taxon>Glomerellaceae</taxon>
        <taxon>Colletotrichum</taxon>
        <taxon>Colletotrichum graminicola species complex</taxon>
    </lineage>
</organism>
<comment type="caution">
    <text evidence="2">The sequence shown here is derived from an EMBL/GenBank/DDBJ whole genome shotgun (WGS) entry which is preliminary data.</text>
</comment>
<dbReference type="GeneID" id="85443911"/>
<evidence type="ECO:0000313" key="3">
    <source>
        <dbReference type="Proteomes" id="UP001230504"/>
    </source>
</evidence>